<evidence type="ECO:0000256" key="1">
    <source>
        <dbReference type="SAM" id="MobiDB-lite"/>
    </source>
</evidence>
<feature type="region of interest" description="Disordered" evidence="1">
    <location>
        <begin position="35"/>
        <end position="62"/>
    </location>
</feature>
<evidence type="ECO:0000313" key="4">
    <source>
        <dbReference type="EMBL" id="VFK01743.1"/>
    </source>
</evidence>
<gene>
    <name evidence="2" type="ORF">BECKH772A_GA0070896_100748</name>
    <name evidence="3" type="ORF">BECKH772B_GA0070898_100728</name>
    <name evidence="4" type="ORF">BECKH772C_GA0070978_100718</name>
</gene>
<dbReference type="EMBL" id="CAADFI010000072">
    <property type="protein sequence ID" value="VFJ95179.1"/>
    <property type="molecule type" value="Genomic_DNA"/>
</dbReference>
<name>A0A450VAD4_9GAMM</name>
<evidence type="ECO:0000313" key="2">
    <source>
        <dbReference type="EMBL" id="VFJ94626.1"/>
    </source>
</evidence>
<accession>A0A450VAD4</accession>
<reference evidence="4" key="1">
    <citation type="submission" date="2019-02" db="EMBL/GenBank/DDBJ databases">
        <authorList>
            <person name="Gruber-Vodicka R. H."/>
            <person name="Seah K. B. B."/>
        </authorList>
    </citation>
    <scope>NUCLEOTIDE SEQUENCE</scope>
    <source>
        <strain evidence="4">BECK_SA2B12</strain>
        <strain evidence="2">BECK_SA2B15</strain>
        <strain evidence="3">BECK_SA2B20</strain>
    </source>
</reference>
<organism evidence="4">
    <name type="scientific">Candidatus Kentrum eta</name>
    <dbReference type="NCBI Taxonomy" id="2126337"/>
    <lineage>
        <taxon>Bacteria</taxon>
        <taxon>Pseudomonadati</taxon>
        <taxon>Pseudomonadota</taxon>
        <taxon>Gammaproteobacteria</taxon>
        <taxon>Candidatus Kentrum</taxon>
    </lineage>
</organism>
<dbReference type="AlphaFoldDB" id="A0A450VAD4"/>
<proteinExistence type="predicted"/>
<dbReference type="EMBL" id="CAADFJ010000071">
    <property type="protein sequence ID" value="VFK01743.1"/>
    <property type="molecule type" value="Genomic_DNA"/>
</dbReference>
<evidence type="ECO:0000313" key="3">
    <source>
        <dbReference type="EMBL" id="VFJ95179.1"/>
    </source>
</evidence>
<protein>
    <submittedName>
        <fullName evidence="4">Uncharacterized protein</fullName>
    </submittedName>
</protein>
<dbReference type="EMBL" id="CAADFG010000074">
    <property type="protein sequence ID" value="VFJ94626.1"/>
    <property type="molecule type" value="Genomic_DNA"/>
</dbReference>
<sequence length="62" mass="6916">MRLCRTTRILTLESCYVKVRVVLESQGAMDERLGAKKPSLHGVDEPLPGFPRSRLGRGTDFA</sequence>